<dbReference type="Gene3D" id="3.30.200.20">
    <property type="entry name" value="Phosphorylase Kinase, domain 1"/>
    <property type="match status" value="1"/>
</dbReference>
<protein>
    <submittedName>
        <fullName evidence="2">Phosphotransferase family protein</fullName>
    </submittedName>
</protein>
<accession>A0ABZ1NID5</accession>
<proteinExistence type="predicted"/>
<dbReference type="RefSeq" id="WP_405151652.1">
    <property type="nucleotide sequence ID" value="NZ_CP109527.1"/>
</dbReference>
<dbReference type="InterPro" id="IPR052898">
    <property type="entry name" value="ACAD10-like"/>
</dbReference>
<keyword evidence="3" id="KW-1185">Reference proteome</keyword>
<dbReference type="InterPro" id="IPR002575">
    <property type="entry name" value="Aminoglycoside_PTrfase"/>
</dbReference>
<feature type="domain" description="Aminoglycoside phosphotransferase" evidence="1">
    <location>
        <begin position="34"/>
        <end position="257"/>
    </location>
</feature>
<dbReference type="InterPro" id="IPR011009">
    <property type="entry name" value="Kinase-like_dom_sf"/>
</dbReference>
<dbReference type="CDD" id="cd05154">
    <property type="entry name" value="ACAD10_11_N-like"/>
    <property type="match status" value="1"/>
</dbReference>
<name>A0ABZ1NID5_9NOCA</name>
<dbReference type="Pfam" id="PF01636">
    <property type="entry name" value="APH"/>
    <property type="match status" value="1"/>
</dbReference>
<dbReference type="Gene3D" id="3.90.1200.10">
    <property type="match status" value="1"/>
</dbReference>
<reference evidence="2 3" key="1">
    <citation type="submission" date="2022-10" db="EMBL/GenBank/DDBJ databases">
        <title>The complete genomes of actinobacterial strains from the NBC collection.</title>
        <authorList>
            <person name="Joergensen T.S."/>
            <person name="Alvarez Arevalo M."/>
            <person name="Sterndorff E.B."/>
            <person name="Faurdal D."/>
            <person name="Vuksanovic O."/>
            <person name="Mourched A.-S."/>
            <person name="Charusanti P."/>
            <person name="Shaw S."/>
            <person name="Blin K."/>
            <person name="Weber T."/>
        </authorList>
    </citation>
    <scope>NUCLEOTIDE SEQUENCE [LARGE SCALE GENOMIC DNA]</scope>
    <source>
        <strain evidence="2 3">NBC_01413</strain>
    </source>
</reference>
<dbReference type="Proteomes" id="UP001621418">
    <property type="component" value="Chromosome"/>
</dbReference>
<sequence length="344" mass="37617">MHNTGSAAELTIDRVHLREWLISLGLRCAGPVEVARIGGGNSNLTFLVTDTAARRWVLRRPPLGELLASAHDVVREARVMGALLDTDVPVPRILGVGAQDGVPMVLLEHVEGQVIEDMSVAQQLTPHQRRATALASVRALAQVHAVDLTATGLTDLAGHRPYAERQIRRWSRQWEQSRTRDLPLVDQLTDRLTVAIPEQRERTLVHGDFHLRNMIIAPGDGSITAVLDWELCTLGDPLADLGSLLAYWTEPGEPGVAGFEMTTLPGFPSRQELVDEYLDHTGRDPAALAFWHALGLWKLAIIAEGVRRRTLDNPDNSTHAGAPTTEQIDHLVELADVVATATGI</sequence>
<gene>
    <name evidence="2" type="ORF">OG308_21870</name>
</gene>
<dbReference type="PANTHER" id="PTHR47829">
    <property type="entry name" value="HYDROLASE, PUTATIVE (AFU_ORTHOLOGUE AFUA_1G12880)-RELATED"/>
    <property type="match status" value="1"/>
</dbReference>
<evidence type="ECO:0000313" key="2">
    <source>
        <dbReference type="EMBL" id="WTY39698.1"/>
    </source>
</evidence>
<organism evidence="2 3">
    <name type="scientific">Nocardia salmonicida</name>
    <dbReference type="NCBI Taxonomy" id="53431"/>
    <lineage>
        <taxon>Bacteria</taxon>
        <taxon>Bacillati</taxon>
        <taxon>Actinomycetota</taxon>
        <taxon>Actinomycetes</taxon>
        <taxon>Mycobacteriales</taxon>
        <taxon>Nocardiaceae</taxon>
        <taxon>Nocardia</taxon>
    </lineage>
</organism>
<evidence type="ECO:0000259" key="1">
    <source>
        <dbReference type="Pfam" id="PF01636"/>
    </source>
</evidence>
<dbReference type="SUPFAM" id="SSF56112">
    <property type="entry name" value="Protein kinase-like (PK-like)"/>
    <property type="match status" value="1"/>
</dbReference>
<evidence type="ECO:0000313" key="3">
    <source>
        <dbReference type="Proteomes" id="UP001621418"/>
    </source>
</evidence>
<dbReference type="EMBL" id="CP109527">
    <property type="protein sequence ID" value="WTY39698.1"/>
    <property type="molecule type" value="Genomic_DNA"/>
</dbReference>
<dbReference type="PANTHER" id="PTHR47829:SF1">
    <property type="entry name" value="HAD FAMILY PHOSPHATASE"/>
    <property type="match status" value="1"/>
</dbReference>
<dbReference type="InterPro" id="IPR041726">
    <property type="entry name" value="ACAD10_11_N"/>
</dbReference>